<dbReference type="GO" id="GO:0005829">
    <property type="term" value="C:cytosol"/>
    <property type="evidence" value="ECO:0007669"/>
    <property type="project" value="TreeGrafter"/>
</dbReference>
<evidence type="ECO:0000313" key="7">
    <source>
        <dbReference type="Proteomes" id="UP000252147"/>
    </source>
</evidence>
<comment type="similarity">
    <text evidence="1">Belongs to the LysR transcriptional regulatory family.</text>
</comment>
<dbReference type="CDD" id="cd08411">
    <property type="entry name" value="PBP2_OxyR"/>
    <property type="match status" value="1"/>
</dbReference>
<feature type="domain" description="HTH lysR-type" evidence="5">
    <location>
        <begin position="1"/>
        <end position="59"/>
    </location>
</feature>
<keyword evidence="2" id="KW-0805">Transcription regulation</keyword>
<dbReference type="Proteomes" id="UP000252147">
    <property type="component" value="Unassembled WGS sequence"/>
</dbReference>
<gene>
    <name evidence="6" type="ORF">DBW97_00150</name>
</gene>
<evidence type="ECO:0000256" key="4">
    <source>
        <dbReference type="ARBA" id="ARBA00023163"/>
    </source>
</evidence>
<evidence type="ECO:0000313" key="6">
    <source>
        <dbReference type="EMBL" id="RCL39172.1"/>
    </source>
</evidence>
<keyword evidence="4" id="KW-0804">Transcription</keyword>
<dbReference type="Pfam" id="PF03466">
    <property type="entry name" value="LysR_substrate"/>
    <property type="match status" value="1"/>
</dbReference>
<dbReference type="AlphaFoldDB" id="A0A368BQQ5"/>
<dbReference type="GO" id="GO:0003677">
    <property type="term" value="F:DNA binding"/>
    <property type="evidence" value="ECO:0007669"/>
    <property type="project" value="UniProtKB-KW"/>
</dbReference>
<proteinExistence type="inferred from homology"/>
<sequence>MISHQQIKYALSVAKHKNFKKAADSCFVSPSTLSNGIVQLEKYLNIQVFERDNKKVLITKKGEIILEKLKAIKIQYDDLEKISNTLSGLGTNDISLGIIPTIGPYLLPIVLPHLNKKYPDISLNIIEGKSNEILEKVKEGEIDMAIIALPYDIKGLLSFKFWSEEFFWVTHNDNLIDNAKQIGSDDIKKANLMLLEEGHCLKEHALAACNIKQQNKYQVKASNLSTLIELVAGKMGSTLVPQIALNQLIKPRKMLKALPLDDPGPHREIAIIIRPAYPNIKNMEILKEEFTTSLAKSLSMNS</sequence>
<keyword evidence="3" id="KW-0238">DNA-binding</keyword>
<accession>A0A368BQQ5</accession>
<dbReference type="GO" id="GO:0003700">
    <property type="term" value="F:DNA-binding transcription factor activity"/>
    <property type="evidence" value="ECO:0007669"/>
    <property type="project" value="InterPro"/>
</dbReference>
<dbReference type="Pfam" id="PF00126">
    <property type="entry name" value="HTH_1"/>
    <property type="match status" value="1"/>
</dbReference>
<dbReference type="PANTHER" id="PTHR30419:SF29">
    <property type="entry name" value="LYSR-FAMILY TRANSCRIPTIONAL REGULATOR"/>
    <property type="match status" value="1"/>
</dbReference>
<evidence type="ECO:0000256" key="1">
    <source>
        <dbReference type="ARBA" id="ARBA00009437"/>
    </source>
</evidence>
<reference evidence="6 7" key="1">
    <citation type="journal article" date="2018" name="Microbiome">
        <title>Fine metagenomic profile of the Mediterranean stratified and mixed water columns revealed by assembly and recruitment.</title>
        <authorList>
            <person name="Haro-Moreno J.M."/>
            <person name="Lopez-Perez M."/>
            <person name="De La Torre J.R."/>
            <person name="Picazo A."/>
            <person name="Camacho A."/>
            <person name="Rodriguez-Valera F."/>
        </authorList>
    </citation>
    <scope>NUCLEOTIDE SEQUENCE [LARGE SCALE GENOMIC DNA]</scope>
    <source>
        <strain evidence="6">MED-G83</strain>
    </source>
</reference>
<evidence type="ECO:0000256" key="2">
    <source>
        <dbReference type="ARBA" id="ARBA00023015"/>
    </source>
</evidence>
<evidence type="ECO:0000256" key="3">
    <source>
        <dbReference type="ARBA" id="ARBA00023125"/>
    </source>
</evidence>
<dbReference type="InterPro" id="IPR036388">
    <property type="entry name" value="WH-like_DNA-bd_sf"/>
</dbReference>
<dbReference type="InterPro" id="IPR000847">
    <property type="entry name" value="LysR_HTH_N"/>
</dbReference>
<dbReference type="EMBL" id="QOPD01000001">
    <property type="protein sequence ID" value="RCL39172.1"/>
    <property type="molecule type" value="Genomic_DNA"/>
</dbReference>
<dbReference type="InterPro" id="IPR036390">
    <property type="entry name" value="WH_DNA-bd_sf"/>
</dbReference>
<name>A0A368BQQ5_9GAMM</name>
<organism evidence="6 7">
    <name type="scientific">SAR86 cluster bacterium</name>
    <dbReference type="NCBI Taxonomy" id="2030880"/>
    <lineage>
        <taxon>Bacteria</taxon>
        <taxon>Pseudomonadati</taxon>
        <taxon>Pseudomonadota</taxon>
        <taxon>Gammaproteobacteria</taxon>
        <taxon>SAR86 cluster</taxon>
    </lineage>
</organism>
<dbReference type="PANTHER" id="PTHR30419">
    <property type="entry name" value="HTH-TYPE TRANSCRIPTIONAL REGULATOR YBHD"/>
    <property type="match status" value="1"/>
</dbReference>
<dbReference type="InterPro" id="IPR005119">
    <property type="entry name" value="LysR_subst-bd"/>
</dbReference>
<dbReference type="PROSITE" id="PS50931">
    <property type="entry name" value="HTH_LYSR"/>
    <property type="match status" value="1"/>
</dbReference>
<dbReference type="Gene3D" id="3.40.190.10">
    <property type="entry name" value="Periplasmic binding protein-like II"/>
    <property type="match status" value="2"/>
</dbReference>
<dbReference type="InterPro" id="IPR050950">
    <property type="entry name" value="HTH-type_LysR_regulators"/>
</dbReference>
<comment type="caution">
    <text evidence="6">The sequence shown here is derived from an EMBL/GenBank/DDBJ whole genome shotgun (WGS) entry which is preliminary data.</text>
</comment>
<dbReference type="Gene3D" id="1.10.10.10">
    <property type="entry name" value="Winged helix-like DNA-binding domain superfamily/Winged helix DNA-binding domain"/>
    <property type="match status" value="1"/>
</dbReference>
<dbReference type="SUPFAM" id="SSF46785">
    <property type="entry name" value="Winged helix' DNA-binding domain"/>
    <property type="match status" value="1"/>
</dbReference>
<evidence type="ECO:0000259" key="5">
    <source>
        <dbReference type="PROSITE" id="PS50931"/>
    </source>
</evidence>
<dbReference type="SUPFAM" id="SSF53850">
    <property type="entry name" value="Periplasmic binding protein-like II"/>
    <property type="match status" value="1"/>
</dbReference>
<protein>
    <submittedName>
        <fullName evidence="6">Hydrogen peroxide-inducible genes activator</fullName>
    </submittedName>
</protein>